<gene>
    <name evidence="2" type="ORF">O181_068123</name>
</gene>
<evidence type="ECO:0000313" key="2">
    <source>
        <dbReference type="EMBL" id="MBW0528408.1"/>
    </source>
</evidence>
<dbReference type="EMBL" id="AVOT02034336">
    <property type="protein sequence ID" value="MBW0528408.1"/>
    <property type="molecule type" value="Genomic_DNA"/>
</dbReference>
<keyword evidence="3" id="KW-1185">Reference proteome</keyword>
<accession>A0A9Q3EUP1</accession>
<proteinExistence type="predicted"/>
<dbReference type="Proteomes" id="UP000765509">
    <property type="component" value="Unassembled WGS sequence"/>
</dbReference>
<sequence>MSFFLKQKDRLTAIHPDMSKPMVHKRILRKCGGDLEHAIRRKCIEPCSTEYYINSMEDITTRIKIGRNWYQSPIDNKNSGNPISRPNKPQDRALLKSNKGGITSHLSNTCPEKTRINEIEIEKDVYTKKTSNAYLHASDSEPSEEEELTDKLSIEKINVFFEVTEVHTHLT</sequence>
<evidence type="ECO:0000256" key="1">
    <source>
        <dbReference type="SAM" id="MobiDB-lite"/>
    </source>
</evidence>
<organism evidence="2 3">
    <name type="scientific">Austropuccinia psidii MF-1</name>
    <dbReference type="NCBI Taxonomy" id="1389203"/>
    <lineage>
        <taxon>Eukaryota</taxon>
        <taxon>Fungi</taxon>
        <taxon>Dikarya</taxon>
        <taxon>Basidiomycota</taxon>
        <taxon>Pucciniomycotina</taxon>
        <taxon>Pucciniomycetes</taxon>
        <taxon>Pucciniales</taxon>
        <taxon>Sphaerophragmiaceae</taxon>
        <taxon>Austropuccinia</taxon>
    </lineage>
</organism>
<dbReference type="CDD" id="cd14279">
    <property type="entry name" value="CUE"/>
    <property type="match status" value="1"/>
</dbReference>
<feature type="compositionally biased region" description="Polar residues" evidence="1">
    <location>
        <begin position="74"/>
        <end position="84"/>
    </location>
</feature>
<feature type="region of interest" description="Disordered" evidence="1">
    <location>
        <begin position="74"/>
        <end position="106"/>
    </location>
</feature>
<reference evidence="2" key="1">
    <citation type="submission" date="2021-03" db="EMBL/GenBank/DDBJ databases">
        <title>Draft genome sequence of rust myrtle Austropuccinia psidii MF-1, a brazilian biotype.</title>
        <authorList>
            <person name="Quecine M.C."/>
            <person name="Pachon D.M.R."/>
            <person name="Bonatelli M.L."/>
            <person name="Correr F.H."/>
            <person name="Franceschini L.M."/>
            <person name="Leite T.F."/>
            <person name="Margarido G.R.A."/>
            <person name="Almeida C.A."/>
            <person name="Ferrarezi J.A."/>
            <person name="Labate C.A."/>
        </authorList>
    </citation>
    <scope>NUCLEOTIDE SEQUENCE</scope>
    <source>
        <strain evidence="2">MF-1</strain>
    </source>
</reference>
<evidence type="ECO:0000313" key="3">
    <source>
        <dbReference type="Proteomes" id="UP000765509"/>
    </source>
</evidence>
<dbReference type="AlphaFoldDB" id="A0A9Q3EUP1"/>
<protein>
    <submittedName>
        <fullName evidence="2">Uncharacterized protein</fullName>
    </submittedName>
</protein>
<name>A0A9Q3EUP1_9BASI</name>
<comment type="caution">
    <text evidence="2">The sequence shown here is derived from an EMBL/GenBank/DDBJ whole genome shotgun (WGS) entry which is preliminary data.</text>
</comment>